<dbReference type="PANTHER" id="PTHR14919">
    <property type="entry name" value="KPL2-RELATED"/>
    <property type="match status" value="1"/>
</dbReference>
<dbReference type="InterPro" id="IPR054517">
    <property type="entry name" value="SPEF2_D5"/>
</dbReference>
<dbReference type="GO" id="GO:0002177">
    <property type="term" value="C:manchette"/>
    <property type="evidence" value="ECO:0007669"/>
    <property type="project" value="TreeGrafter"/>
</dbReference>
<proteinExistence type="predicted"/>
<dbReference type="GO" id="GO:0007288">
    <property type="term" value="P:sperm axoneme assembly"/>
    <property type="evidence" value="ECO:0007669"/>
    <property type="project" value="TreeGrafter"/>
</dbReference>
<dbReference type="OrthoDB" id="62528at2759"/>
<dbReference type="Proteomes" id="UP000515145">
    <property type="component" value="Chromosome 9"/>
</dbReference>
<dbReference type="InterPro" id="IPR001715">
    <property type="entry name" value="CH_dom"/>
</dbReference>
<feature type="compositionally biased region" description="Polar residues" evidence="1">
    <location>
        <begin position="1130"/>
        <end position="1143"/>
    </location>
</feature>
<feature type="region of interest" description="Disordered" evidence="1">
    <location>
        <begin position="706"/>
        <end position="726"/>
    </location>
</feature>
<dbReference type="InterPro" id="IPR027417">
    <property type="entry name" value="P-loop_NTPase"/>
</dbReference>
<reference evidence="4" key="1">
    <citation type="submission" date="2025-08" db="UniProtKB">
        <authorList>
            <consortium name="RefSeq"/>
        </authorList>
    </citation>
    <scope>IDENTIFICATION</scope>
</reference>
<dbReference type="Pfam" id="PF24082">
    <property type="entry name" value="SPEF2_C"/>
    <property type="match status" value="1"/>
</dbReference>
<dbReference type="InParanoid" id="A0A6P7IZK7"/>
<dbReference type="InterPro" id="IPR036872">
    <property type="entry name" value="CH_dom_sf"/>
</dbReference>
<dbReference type="InterPro" id="IPR052634">
    <property type="entry name" value="Sperm_flagellar-bone_growth"/>
</dbReference>
<dbReference type="Gene3D" id="1.10.418.10">
    <property type="entry name" value="Calponin-like domain"/>
    <property type="match status" value="1"/>
</dbReference>
<name>A0A6P7IZK7_9TELE</name>
<organism evidence="3 4">
    <name type="scientific">Parambassis ranga</name>
    <name type="common">Indian glassy fish</name>
    <dbReference type="NCBI Taxonomy" id="210632"/>
    <lineage>
        <taxon>Eukaryota</taxon>
        <taxon>Metazoa</taxon>
        <taxon>Chordata</taxon>
        <taxon>Craniata</taxon>
        <taxon>Vertebrata</taxon>
        <taxon>Euteleostomi</taxon>
        <taxon>Actinopterygii</taxon>
        <taxon>Neopterygii</taxon>
        <taxon>Teleostei</taxon>
        <taxon>Neoteleostei</taxon>
        <taxon>Acanthomorphata</taxon>
        <taxon>Ovalentaria</taxon>
        <taxon>Ambassidae</taxon>
        <taxon>Parambassis</taxon>
    </lineage>
</organism>
<dbReference type="GeneID" id="114441178"/>
<keyword evidence="4" id="KW-0282">Flagellum</keyword>
<evidence type="ECO:0000313" key="3">
    <source>
        <dbReference type="Proteomes" id="UP000515145"/>
    </source>
</evidence>
<evidence type="ECO:0000256" key="1">
    <source>
        <dbReference type="SAM" id="MobiDB-lite"/>
    </source>
</evidence>
<keyword evidence="3" id="KW-1185">Reference proteome</keyword>
<evidence type="ECO:0000313" key="4">
    <source>
        <dbReference type="RefSeq" id="XP_028269778.1"/>
    </source>
</evidence>
<keyword evidence="4" id="KW-0966">Cell projection</keyword>
<feature type="region of interest" description="Disordered" evidence="1">
    <location>
        <begin position="609"/>
        <end position="628"/>
    </location>
</feature>
<dbReference type="Pfam" id="PF00406">
    <property type="entry name" value="ADK"/>
    <property type="match status" value="1"/>
</dbReference>
<dbReference type="PANTHER" id="PTHR14919:SF0">
    <property type="entry name" value="SPERM FLAGELLAR PROTEIN 2"/>
    <property type="match status" value="1"/>
</dbReference>
<dbReference type="SUPFAM" id="SSF52540">
    <property type="entry name" value="P-loop containing nucleoside triphosphate hydrolases"/>
    <property type="match status" value="1"/>
</dbReference>
<evidence type="ECO:0000259" key="2">
    <source>
        <dbReference type="PROSITE" id="PS50021"/>
    </source>
</evidence>
<feature type="region of interest" description="Disordered" evidence="1">
    <location>
        <begin position="1100"/>
        <end position="1167"/>
    </location>
</feature>
<feature type="compositionally biased region" description="Basic and acidic residues" evidence="1">
    <location>
        <begin position="1100"/>
        <end position="1118"/>
    </location>
</feature>
<protein>
    <submittedName>
        <fullName evidence="4">Sperm flagellar protein 2</fullName>
    </submittedName>
</protein>
<dbReference type="RefSeq" id="XP_028269778.1">
    <property type="nucleotide sequence ID" value="XM_028413977.1"/>
</dbReference>
<dbReference type="Gene3D" id="3.40.50.300">
    <property type="entry name" value="P-loop containing nucleotide triphosphate hydrolases"/>
    <property type="match status" value="1"/>
</dbReference>
<dbReference type="InterPro" id="IPR056199">
    <property type="entry name" value="SPEF2_C"/>
</dbReference>
<accession>A0A6P7IZK7</accession>
<dbReference type="Pfam" id="PF06294">
    <property type="entry name" value="CH_2"/>
    <property type="match status" value="1"/>
</dbReference>
<dbReference type="GO" id="GO:0005737">
    <property type="term" value="C:cytoplasm"/>
    <property type="evidence" value="ECO:0007669"/>
    <property type="project" value="UniProtKB-ARBA"/>
</dbReference>
<gene>
    <name evidence="4" type="primary">spef2</name>
</gene>
<dbReference type="GO" id="GO:0097225">
    <property type="term" value="C:sperm midpiece"/>
    <property type="evidence" value="ECO:0007669"/>
    <property type="project" value="TreeGrafter"/>
</dbReference>
<feature type="domain" description="Calponin-homology (CH)" evidence="2">
    <location>
        <begin position="1"/>
        <end position="105"/>
    </location>
</feature>
<sequence>MTDILCRWLNHDLQLSKAVDPSSFAKDFSTGYLIGEVLQKYQLQNDFSIFTKKDTSVSKLNNFTRLQPTLRLLGISFDINTAQDLMQEKQGVATRLLYQLYISLEKKKKADIGGTMMEIMQPAASASLHKKELESFSDRLHQVVKREAELKLQKISQRYEEKYLQLNEKPVPTNPIQQEKIPKVQDSKRFKSNEKLQVNRQKLGLMYQPAAIIQLPKPPPYTSKLNLKKRQLRKEQQAKIIQTEIAQFETKKKKLVTSVFSSSSSGLAFPNQGNDNPESEKKLILRSNSKYIQEIRQRLKENAAACEQREKRLDRFLVEQLKAHEAQEEARRDEQLVKRLTRQTLQEQRLAAQLLQIRMQKDVIRQNRLFREQQYQQQREKDFKEALDREAAMVQQAKLERAEELRKQSEFCSRVAAERAQSRYEKHFKICRDSLKQIVDLATKVGEYRLLTAENLIPEKLMREWKELVLRGLPLYEPVKGHQPDNEFSATLDPIELKKLEILNNQDYDEYTNMIGEWEWQEKEGEMRLPLTNNNILGHVVQRMRNIAHPPIKPSTPLFPQFTIKACVLGKFCSGKTTCLAKIAEAHSIHVLSTETLIEEAINAYKNEEVTEQQGEKDDELTSSTSLTSDLKVESKHCNSKLSTRATLEAGAIIPDEVLVDIIVEAIRRVPAGSGWILDGFPLDITQALLLVKALGGCVDEENVGVSSRTNLAPDPDPPSPPPPPAPVLDLALLLDVSDECVVRRAFSHHDTDADAASHHKTLYQAQSEPRISAFQDTWPKLDEWFREKQKILVHVDADVDCGELYSRVESILHQVMLERQADQPLDLGDDALGPAVTSSILKEEKVQRVTSSSRRSSTSAYVDNPLPPEISECLCSYWDTVCDSYVNNVKAVMQQLRSHRAYFNHHLFNISEVYRHYLGRPDLKQELVSQWQKHFNSIPDNMRDNEEAKAELHTRLDELCERLWDIVDKRKAEDEEERAALISDGWLEENIAVLTNHHSELMQVELNRFQETHSILRVYYVNMYKHRLSKPTSRFEYFPLLETSGIMDQDGSTPLFIHPETTEGTSKTNGQYLTEAVKPPHEKLITDCELALAAISKMVSEESHQRETKELKEKQEEPEINEQPPAIASKSNGKQSLKKQQALSTPPLPPSPSPPEEKHQEQTHNPPVTNKIYKEFAVAMKHEENAAKVRFALVKGHGLMVLQSLQGRAQQTFSNMEQWSQARYGAEMKSIDQLAEVVRHHIEAGAMLQNELVLECSDFYLNGDFNMVPPLCPAPLEKPLCSTPSITRPESLYPLLYNHAPSGLMLTSEFSSWLEVLVKNEAQVMEIASLLTDDHKLIDWRRFLLSAALPWPFPSLTQLLDVLQRFKAADGGNAGCVNEEQYLQTELWFSTETVLAVSEDPTEPVPHNRLADLRKFFFQLFADHSISPPRVDYVSMLLYFAADPNPRQGFIRALSIVLGQHLEHSSSLDNFVKSMPRIVEALELTSTELDGAYEEEETPSDSSSGGQGVTIPALLAVICHETSKMKDNCLLPPGCPSQEENTEDLAQVFRELGYNPEDCVPFSILSQHPLIQHFMETSTHFQLVDIHRVLLPLQDGGDSLTLF</sequence>
<dbReference type="PROSITE" id="PS50021">
    <property type="entry name" value="CH"/>
    <property type="match status" value="1"/>
</dbReference>
<keyword evidence="4" id="KW-0969">Cilium</keyword>
<dbReference type="Pfam" id="PF22946">
    <property type="entry name" value="SPEF2_D5"/>
    <property type="match status" value="1"/>
</dbReference>
<dbReference type="InterPro" id="IPR010441">
    <property type="entry name" value="CH_2"/>
</dbReference>
<feature type="compositionally biased region" description="Pro residues" evidence="1">
    <location>
        <begin position="715"/>
        <end position="726"/>
    </location>
</feature>
<dbReference type="CTD" id="79925"/>